<comment type="subcellular location">
    <subcellularLocation>
        <location evidence="2">Secreted</location>
    </subcellularLocation>
</comment>
<sequence>MNLHLILFVYFVGVLHHSYIIFLDHSTLERGIISDCIFNEEDVLLHVYTRDNEDCIILTKWNLTSYELFNKPEISHQVVFLIHGFISSMSDKNFVKMAKALIEKDDFVVIGIDWKKGACNGLSSFLNLVGYPQAAKNTRLVGKYISDVTEILVEKNKVPMSNIRLIGHSLGAQIAGFAGKQVQKLNLGKYREIVGLDPAGPSFRTNEIPDRLCDTDAEYVQVLHTSSMYGTYTELGSVDFYVNFGKSQPNCMREQVCSHLEAVLYFTQCIKHDCCLIGTPWTSYRSKPQPLSQCTNETCVCVGLNANNYPARGSFYVQTAFFSPFCYKIGLKIEL</sequence>
<evidence type="ECO:0000256" key="1">
    <source>
        <dbReference type="ARBA" id="ARBA00000111"/>
    </source>
</evidence>
<keyword evidence="16" id="KW-1185">Reference proteome</keyword>
<dbReference type="RefSeq" id="XP_015187116.1">
    <property type="nucleotide sequence ID" value="XM_015331630.1"/>
</dbReference>
<evidence type="ECO:0000256" key="3">
    <source>
        <dbReference type="ARBA" id="ARBA00010701"/>
    </source>
</evidence>
<evidence type="ECO:0000256" key="12">
    <source>
        <dbReference type="ARBA" id="ARBA00046143"/>
    </source>
</evidence>
<evidence type="ECO:0000256" key="10">
    <source>
        <dbReference type="ARBA" id="ARBA00023098"/>
    </source>
</evidence>
<evidence type="ECO:0000256" key="9">
    <source>
        <dbReference type="ARBA" id="ARBA00022963"/>
    </source>
</evidence>
<organism evidence="16 17">
    <name type="scientific">Polistes dominula</name>
    <name type="common">European paper wasp</name>
    <name type="synonym">Vespa dominula</name>
    <dbReference type="NCBI Taxonomy" id="743375"/>
    <lineage>
        <taxon>Eukaryota</taxon>
        <taxon>Metazoa</taxon>
        <taxon>Ecdysozoa</taxon>
        <taxon>Arthropoda</taxon>
        <taxon>Hexapoda</taxon>
        <taxon>Insecta</taxon>
        <taxon>Pterygota</taxon>
        <taxon>Neoptera</taxon>
        <taxon>Endopterygota</taxon>
        <taxon>Hymenoptera</taxon>
        <taxon>Apocrita</taxon>
        <taxon>Aculeata</taxon>
        <taxon>Vespoidea</taxon>
        <taxon>Vespidae</taxon>
        <taxon>Polistinae</taxon>
        <taxon>Polistini</taxon>
        <taxon>Polistes</taxon>
    </lineage>
</organism>
<evidence type="ECO:0000256" key="4">
    <source>
        <dbReference type="ARBA" id="ARBA00013179"/>
    </source>
</evidence>
<feature type="chain" id="PRO_5045939545" description="phospholipase A1" evidence="14">
    <location>
        <begin position="18"/>
        <end position="335"/>
    </location>
</feature>
<evidence type="ECO:0000256" key="5">
    <source>
        <dbReference type="ARBA" id="ARBA00022525"/>
    </source>
</evidence>
<dbReference type="PRINTS" id="PR00825">
    <property type="entry name" value="DOLALLERGEN"/>
</dbReference>
<feature type="signal peptide" evidence="14">
    <location>
        <begin position="1"/>
        <end position="17"/>
    </location>
</feature>
<protein>
    <recommendedName>
        <fullName evidence="4">phospholipase A1</fullName>
        <ecNumber evidence="4">3.1.1.32</ecNumber>
    </recommendedName>
</protein>
<feature type="domain" description="Lipase" evidence="15">
    <location>
        <begin position="40"/>
        <end position="324"/>
    </location>
</feature>
<dbReference type="PANTHER" id="PTHR11610">
    <property type="entry name" value="LIPASE"/>
    <property type="match status" value="1"/>
</dbReference>
<gene>
    <name evidence="17" type="primary">LOC107072050</name>
</gene>
<evidence type="ECO:0000256" key="14">
    <source>
        <dbReference type="SAM" id="SignalP"/>
    </source>
</evidence>
<name>A0ABM1J3S9_POLDO</name>
<evidence type="ECO:0000256" key="7">
    <source>
        <dbReference type="ARBA" id="ARBA00022801"/>
    </source>
</evidence>
<keyword evidence="8" id="KW-0204">Cytolysis</keyword>
<comment type="similarity">
    <text evidence="3 13">Belongs to the AB hydrolase superfamily. Lipase family.</text>
</comment>
<dbReference type="InterPro" id="IPR013818">
    <property type="entry name" value="Lipase"/>
</dbReference>
<keyword evidence="6" id="KW-0354">Hemolysis</keyword>
<keyword evidence="7" id="KW-0378">Hydrolase</keyword>
<accession>A0ABM1J3S9</accession>
<dbReference type="Proteomes" id="UP000694924">
    <property type="component" value="Unplaced"/>
</dbReference>
<keyword evidence="14" id="KW-0732">Signal</keyword>
<proteinExistence type="inferred from homology"/>
<evidence type="ECO:0000256" key="8">
    <source>
        <dbReference type="ARBA" id="ARBA00022852"/>
    </source>
</evidence>
<evidence type="ECO:0000313" key="17">
    <source>
        <dbReference type="RefSeq" id="XP_015187116.1"/>
    </source>
</evidence>
<comment type="catalytic activity">
    <reaction evidence="1">
        <text>a 1,2-diacyl-sn-glycero-3-phosphocholine + H2O = a 2-acyl-sn-glycero-3-phosphocholine + a fatty acid + H(+)</text>
        <dbReference type="Rhea" id="RHEA:18689"/>
        <dbReference type="ChEBI" id="CHEBI:15377"/>
        <dbReference type="ChEBI" id="CHEBI:15378"/>
        <dbReference type="ChEBI" id="CHEBI:28868"/>
        <dbReference type="ChEBI" id="CHEBI:57643"/>
        <dbReference type="ChEBI" id="CHEBI:57875"/>
        <dbReference type="EC" id="3.1.1.32"/>
    </reaction>
</comment>
<dbReference type="SUPFAM" id="SSF53474">
    <property type="entry name" value="alpha/beta-Hydrolases"/>
    <property type="match status" value="1"/>
</dbReference>
<dbReference type="Gene3D" id="3.40.50.1820">
    <property type="entry name" value="alpha/beta hydrolase"/>
    <property type="match status" value="1"/>
</dbReference>
<evidence type="ECO:0000256" key="11">
    <source>
        <dbReference type="ARBA" id="ARBA00023157"/>
    </source>
</evidence>
<evidence type="ECO:0000256" key="13">
    <source>
        <dbReference type="RuleBase" id="RU004262"/>
    </source>
</evidence>
<dbReference type="InterPro" id="IPR033906">
    <property type="entry name" value="Lipase_N"/>
</dbReference>
<keyword evidence="5" id="KW-0964">Secreted</keyword>
<evidence type="ECO:0000256" key="2">
    <source>
        <dbReference type="ARBA" id="ARBA00004613"/>
    </source>
</evidence>
<comment type="function">
    <text evidence="12">Catalyzes the hydrolysis of phosphatidylcholine with phospholipase A1 activity. May act as an allergen and induce hemolytic activity.</text>
</comment>
<evidence type="ECO:0000259" key="15">
    <source>
        <dbReference type="Pfam" id="PF00151"/>
    </source>
</evidence>
<reference evidence="17" key="1">
    <citation type="submission" date="2025-08" db="UniProtKB">
        <authorList>
            <consortium name="RefSeq"/>
        </authorList>
    </citation>
    <scope>IDENTIFICATION</scope>
    <source>
        <tissue evidence="17">Whole body</tissue>
    </source>
</reference>
<dbReference type="InterPro" id="IPR000734">
    <property type="entry name" value="TAG_lipase"/>
</dbReference>
<dbReference type="InterPro" id="IPR002334">
    <property type="entry name" value="Allerg_PlipaseA1"/>
</dbReference>
<dbReference type="EC" id="3.1.1.32" evidence="4"/>
<keyword evidence="9" id="KW-0442">Lipid degradation</keyword>
<dbReference type="InterPro" id="IPR029058">
    <property type="entry name" value="AB_hydrolase_fold"/>
</dbReference>
<keyword evidence="10" id="KW-0443">Lipid metabolism</keyword>
<keyword evidence="11" id="KW-1015">Disulfide bond</keyword>
<evidence type="ECO:0000313" key="16">
    <source>
        <dbReference type="Proteomes" id="UP000694924"/>
    </source>
</evidence>
<evidence type="ECO:0000256" key="6">
    <source>
        <dbReference type="ARBA" id="ARBA00022735"/>
    </source>
</evidence>
<dbReference type="GeneID" id="107072050"/>
<dbReference type="CDD" id="cd00707">
    <property type="entry name" value="Pancreat_lipase_like"/>
    <property type="match status" value="1"/>
</dbReference>
<dbReference type="Pfam" id="PF00151">
    <property type="entry name" value="Lipase"/>
    <property type="match status" value="1"/>
</dbReference>